<dbReference type="KEGG" id="caz:CARG_03060"/>
<proteinExistence type="predicted"/>
<protein>
    <submittedName>
        <fullName evidence="1">Uncharacterized protein</fullName>
    </submittedName>
</protein>
<name>U3GTX3_9CORY</name>
<organism evidence="1 2">
    <name type="scientific">Corynebacterium argentoratense DSM 44202</name>
    <dbReference type="NCBI Taxonomy" id="1348662"/>
    <lineage>
        <taxon>Bacteria</taxon>
        <taxon>Bacillati</taxon>
        <taxon>Actinomycetota</taxon>
        <taxon>Actinomycetes</taxon>
        <taxon>Mycobacteriales</taxon>
        <taxon>Corynebacteriaceae</taxon>
        <taxon>Corynebacterium</taxon>
    </lineage>
</organism>
<evidence type="ECO:0000313" key="1">
    <source>
        <dbReference type="EMBL" id="AGU14764.1"/>
    </source>
</evidence>
<dbReference type="EMBL" id="CP006365">
    <property type="protein sequence ID" value="AGU14764.1"/>
    <property type="molecule type" value="Genomic_DNA"/>
</dbReference>
<dbReference type="HOGENOM" id="CLU_3288110_0_0_11"/>
<reference evidence="1 2" key="1">
    <citation type="journal article" date="2013" name="Genome Announc.">
        <title>Whole-Genome Sequence of the Clinical Strain Corynebacterium argentoratense DSM 44202, Isolated from a Human Throat Specimen.</title>
        <authorList>
            <person name="Bomholt C."/>
            <person name="Glaub A."/>
            <person name="Gravermann K."/>
            <person name="Albersmeier A."/>
            <person name="Brinkrolf K."/>
            <person name="Ruckert C."/>
            <person name="Tauch A."/>
        </authorList>
    </citation>
    <scope>NUCLEOTIDE SEQUENCE [LARGE SCALE GENOMIC DNA]</scope>
    <source>
        <strain evidence="1">DSM 44202</strain>
    </source>
</reference>
<dbReference type="AlphaFoldDB" id="U3GTX3"/>
<dbReference type="STRING" id="1348662.CARG_03060"/>
<dbReference type="Proteomes" id="UP000016943">
    <property type="component" value="Chromosome"/>
</dbReference>
<accession>U3GTX3</accession>
<sequence>MLCALRAQSDDVMKLKLYIQHGVEYDSFLQPTLIYGKEYL</sequence>
<keyword evidence="2" id="KW-1185">Reference proteome</keyword>
<evidence type="ECO:0000313" key="2">
    <source>
        <dbReference type="Proteomes" id="UP000016943"/>
    </source>
</evidence>
<gene>
    <name evidence="1" type="ORF">CARG_03060</name>
</gene>